<dbReference type="GO" id="GO:0005886">
    <property type="term" value="C:plasma membrane"/>
    <property type="evidence" value="ECO:0007669"/>
    <property type="project" value="UniProtKB-SubCell"/>
</dbReference>
<comment type="subcellular location">
    <subcellularLocation>
        <location evidence="1">Cell membrane</location>
        <topology evidence="1">Multi-pass membrane protein</topology>
    </subcellularLocation>
</comment>
<evidence type="ECO:0000256" key="1">
    <source>
        <dbReference type="ARBA" id="ARBA00004651"/>
    </source>
</evidence>
<evidence type="ECO:0000259" key="7">
    <source>
        <dbReference type="Pfam" id="PF02687"/>
    </source>
</evidence>
<evidence type="ECO:0000313" key="9">
    <source>
        <dbReference type="EMBL" id="RYU92419.1"/>
    </source>
</evidence>
<dbReference type="InterPro" id="IPR025857">
    <property type="entry name" value="MacB_PCD"/>
</dbReference>
<evidence type="ECO:0000256" key="3">
    <source>
        <dbReference type="ARBA" id="ARBA00022692"/>
    </source>
</evidence>
<feature type="transmembrane region" description="Helical" evidence="6">
    <location>
        <begin position="293"/>
        <end position="315"/>
    </location>
</feature>
<feature type="domain" description="ABC3 transporter permease C-terminal" evidence="7">
    <location>
        <begin position="295"/>
        <end position="412"/>
    </location>
</feature>
<dbReference type="PANTHER" id="PTHR30572:SF18">
    <property type="entry name" value="ABC-TYPE MACROLIDE FAMILY EXPORT SYSTEM PERMEASE COMPONENT 2"/>
    <property type="match status" value="1"/>
</dbReference>
<feature type="transmembrane region" description="Helical" evidence="6">
    <location>
        <begin position="21"/>
        <end position="43"/>
    </location>
</feature>
<dbReference type="PROSITE" id="PS51257">
    <property type="entry name" value="PROKAR_LIPOPROTEIN"/>
    <property type="match status" value="1"/>
</dbReference>
<keyword evidence="2" id="KW-1003">Cell membrane</keyword>
<dbReference type="RefSeq" id="WP_129875146.1">
    <property type="nucleotide sequence ID" value="NZ_SEWG01000001.1"/>
</dbReference>
<evidence type="ECO:0000256" key="5">
    <source>
        <dbReference type="ARBA" id="ARBA00023136"/>
    </source>
</evidence>
<dbReference type="Pfam" id="PF02687">
    <property type="entry name" value="FtsX"/>
    <property type="match status" value="2"/>
</dbReference>
<feature type="transmembrane region" description="Helical" evidence="6">
    <location>
        <begin position="680"/>
        <end position="706"/>
    </location>
</feature>
<keyword evidence="4 6" id="KW-1133">Transmembrane helix</keyword>
<feature type="domain" description="MacB-like periplasmic core" evidence="8">
    <location>
        <begin position="445"/>
        <end position="647"/>
    </location>
</feature>
<organism evidence="9 10">
    <name type="scientific">Mucilaginibacter terrigena</name>
    <dbReference type="NCBI Taxonomy" id="2492395"/>
    <lineage>
        <taxon>Bacteria</taxon>
        <taxon>Pseudomonadati</taxon>
        <taxon>Bacteroidota</taxon>
        <taxon>Sphingobacteriia</taxon>
        <taxon>Sphingobacteriales</taxon>
        <taxon>Sphingobacteriaceae</taxon>
        <taxon>Mucilaginibacter</taxon>
    </lineage>
</organism>
<dbReference type="InterPro" id="IPR050250">
    <property type="entry name" value="Macrolide_Exporter_MacB"/>
</dbReference>
<dbReference type="Proteomes" id="UP000293331">
    <property type="component" value="Unassembled WGS sequence"/>
</dbReference>
<dbReference type="Pfam" id="PF12704">
    <property type="entry name" value="MacB_PCD"/>
    <property type="match status" value="2"/>
</dbReference>
<feature type="transmembrane region" description="Helical" evidence="6">
    <location>
        <begin position="733"/>
        <end position="751"/>
    </location>
</feature>
<feature type="domain" description="ABC3 transporter permease C-terminal" evidence="7">
    <location>
        <begin position="684"/>
        <end position="793"/>
    </location>
</feature>
<keyword evidence="3 6" id="KW-0812">Transmembrane</keyword>
<feature type="transmembrane region" description="Helical" evidence="6">
    <location>
        <begin position="434"/>
        <end position="453"/>
    </location>
</feature>
<dbReference type="GO" id="GO:0022857">
    <property type="term" value="F:transmembrane transporter activity"/>
    <property type="evidence" value="ECO:0007669"/>
    <property type="project" value="TreeGrafter"/>
</dbReference>
<feature type="transmembrane region" description="Helical" evidence="6">
    <location>
        <begin position="763"/>
        <end position="785"/>
    </location>
</feature>
<comment type="caution">
    <text evidence="9">The sequence shown here is derived from an EMBL/GenBank/DDBJ whole genome shotgun (WGS) entry which is preliminary data.</text>
</comment>
<accession>A0A4Q5LSP8</accession>
<evidence type="ECO:0000256" key="6">
    <source>
        <dbReference type="SAM" id="Phobius"/>
    </source>
</evidence>
<evidence type="ECO:0000313" key="10">
    <source>
        <dbReference type="Proteomes" id="UP000293331"/>
    </source>
</evidence>
<feature type="transmembrane region" description="Helical" evidence="6">
    <location>
        <begin position="336"/>
        <end position="358"/>
    </location>
</feature>
<dbReference type="EMBL" id="SEWG01000001">
    <property type="protein sequence ID" value="RYU92419.1"/>
    <property type="molecule type" value="Genomic_DNA"/>
</dbReference>
<dbReference type="InterPro" id="IPR003838">
    <property type="entry name" value="ABC3_permease_C"/>
</dbReference>
<sequence length="804" mass="89772">MIKNYFKTAWRSLLRNKSYTIINITGLAIGIAACLLIFLVIHFETGFDAYHAKKDHIYRVLNKRTSSEGVKVRAGLPLTMAKGLRIDFPQLPLITSVINDDNKQLSVKDNAGQIKRFKEEDLYITDTQFFNIFDFTWVAGDKKAALSEPNTVVLTQRMAKKFFGDWENSMGKTITYENKIDLKVTGILQDLPATTDLPVQIAISYPTITSTDYKNNLEDWGSNFGSHNCFVVLPDNVSEAQFNRELVPFIKKHRPDEAKREEFLLQPLTQMHFDTRTNLFSGQVFSKDMIRTLSLIGIFLLVIACVNFINLATAQAVNRSKEVGIRKVLGSKRQQLVLQFLSETFIITLFSVVLAMALSEAALPALNSLLEIKLNSGFITDPVIVAFLAAVLVVVTLLSGLYPSMVLSGFNPIAALKNKITGVRSNGITLRRSLVVVQFGIAQVLVIGTIVIISQLNHFKNSPLGFDKDAVITVNLPGDSLSRLRMKALQNEILQQPNVKSVSYSFASPSDNANWGSSITYDNAAVETEFSVNLKWADADYFKLYNLKFVAGGPYAKSDTVNAYVVNETLLKNLGVANPKDAVGKNLNIWGDKKLTQKIVGVVKDFNVTSLREQIPPVVMAAWTDQYSIANIKLTPANMQPTLASIEKLWTKTFPDNVYEYRFLDQKIANFYRKESQLSYLYKIFAGMAIFISCLGLYGMVSFMAVQRTKEVGIRKTLGASVANIVYLFSKEFTMLILVSFVISAPVAWYFMQQWLQGFTYRIYPGVGVFALSITLSIIIAWATVGYKAIQAALVNPVKSLKSE</sequence>
<keyword evidence="5 6" id="KW-0472">Membrane</keyword>
<evidence type="ECO:0000256" key="4">
    <source>
        <dbReference type="ARBA" id="ARBA00022989"/>
    </source>
</evidence>
<keyword evidence="10" id="KW-1185">Reference proteome</keyword>
<reference evidence="9 10" key="1">
    <citation type="submission" date="2019-02" db="EMBL/GenBank/DDBJ databases">
        <title>Bacterial novel species Mucilaginibacter sp. 17JY9-4 isolated from soil.</title>
        <authorList>
            <person name="Jung H.-Y."/>
        </authorList>
    </citation>
    <scope>NUCLEOTIDE SEQUENCE [LARGE SCALE GENOMIC DNA]</scope>
    <source>
        <strain evidence="9 10">17JY9-4</strain>
    </source>
</reference>
<evidence type="ECO:0000259" key="8">
    <source>
        <dbReference type="Pfam" id="PF12704"/>
    </source>
</evidence>
<name>A0A4Q5LSP8_9SPHI</name>
<dbReference type="PANTHER" id="PTHR30572">
    <property type="entry name" value="MEMBRANE COMPONENT OF TRANSPORTER-RELATED"/>
    <property type="match status" value="1"/>
</dbReference>
<proteinExistence type="predicted"/>
<gene>
    <name evidence="9" type="ORF">EWM62_03010</name>
</gene>
<dbReference type="OrthoDB" id="1451596at2"/>
<evidence type="ECO:0000256" key="2">
    <source>
        <dbReference type="ARBA" id="ARBA00022475"/>
    </source>
</evidence>
<dbReference type="AlphaFoldDB" id="A0A4Q5LSP8"/>
<feature type="transmembrane region" description="Helical" evidence="6">
    <location>
        <begin position="378"/>
        <end position="402"/>
    </location>
</feature>
<protein>
    <submittedName>
        <fullName evidence="9">ABC transporter permease</fullName>
    </submittedName>
</protein>
<feature type="domain" description="MacB-like periplasmic core" evidence="8">
    <location>
        <begin position="20"/>
        <end position="246"/>
    </location>
</feature>